<reference evidence="5" key="1">
    <citation type="submission" date="2015-05" db="EMBL/GenBank/DDBJ databases">
        <authorList>
            <person name="Fogelqvist Johan"/>
        </authorList>
    </citation>
    <scope>NUCLEOTIDE SEQUENCE [LARGE SCALE GENOMIC DNA]</scope>
</reference>
<dbReference type="GO" id="GO:0005634">
    <property type="term" value="C:nucleus"/>
    <property type="evidence" value="ECO:0007669"/>
    <property type="project" value="UniProtKB-SubCell"/>
</dbReference>
<dbReference type="GO" id="GO:0000976">
    <property type="term" value="F:transcription cis-regulatory region binding"/>
    <property type="evidence" value="ECO:0007669"/>
    <property type="project" value="TreeGrafter"/>
</dbReference>
<feature type="region of interest" description="Disordered" evidence="3">
    <location>
        <begin position="163"/>
        <end position="254"/>
    </location>
</feature>
<comment type="subcellular location">
    <subcellularLocation>
        <location evidence="1">Nucleus</location>
    </subcellularLocation>
</comment>
<feature type="compositionally biased region" description="Basic and acidic residues" evidence="3">
    <location>
        <begin position="229"/>
        <end position="246"/>
    </location>
</feature>
<accession>A0A0G4L1K6</accession>
<dbReference type="Pfam" id="PF11951">
    <property type="entry name" value="Fungal_trans_2"/>
    <property type="match status" value="1"/>
</dbReference>
<dbReference type="Proteomes" id="UP000045706">
    <property type="component" value="Unassembled WGS sequence"/>
</dbReference>
<evidence type="ECO:0000313" key="5">
    <source>
        <dbReference type="Proteomes" id="UP000045706"/>
    </source>
</evidence>
<feature type="compositionally biased region" description="Basic and acidic residues" evidence="3">
    <location>
        <begin position="185"/>
        <end position="199"/>
    </location>
</feature>
<dbReference type="PANTHER" id="PTHR37534">
    <property type="entry name" value="TRANSCRIPTIONAL ACTIVATOR PROTEIN UGA3"/>
    <property type="match status" value="1"/>
</dbReference>
<dbReference type="AlphaFoldDB" id="A0A0G4L1K6"/>
<dbReference type="InterPro" id="IPR021858">
    <property type="entry name" value="Fun_TF"/>
</dbReference>
<name>A0A0G4L1K6_VERLO</name>
<dbReference type="GO" id="GO:0003700">
    <property type="term" value="F:DNA-binding transcription factor activity"/>
    <property type="evidence" value="ECO:0007669"/>
    <property type="project" value="TreeGrafter"/>
</dbReference>
<keyword evidence="2" id="KW-0539">Nucleus</keyword>
<dbReference type="PANTHER" id="PTHR37534:SF23">
    <property type="entry name" value="ZN(II)2CYS6 TRANSCRIPTION FACTOR (EUROFUNG)"/>
    <property type="match status" value="1"/>
</dbReference>
<evidence type="ECO:0000256" key="1">
    <source>
        <dbReference type="ARBA" id="ARBA00004123"/>
    </source>
</evidence>
<proteinExistence type="predicted"/>
<evidence type="ECO:0000256" key="3">
    <source>
        <dbReference type="SAM" id="MobiDB-lite"/>
    </source>
</evidence>
<feature type="compositionally biased region" description="Polar residues" evidence="3">
    <location>
        <begin position="201"/>
        <end position="226"/>
    </location>
</feature>
<evidence type="ECO:0000256" key="2">
    <source>
        <dbReference type="ARBA" id="ARBA00023242"/>
    </source>
</evidence>
<evidence type="ECO:0000313" key="4">
    <source>
        <dbReference type="EMBL" id="CRK15859.1"/>
    </source>
</evidence>
<organism evidence="4 5">
    <name type="scientific">Verticillium longisporum</name>
    <name type="common">Verticillium dahliae var. longisporum</name>
    <dbReference type="NCBI Taxonomy" id="100787"/>
    <lineage>
        <taxon>Eukaryota</taxon>
        <taxon>Fungi</taxon>
        <taxon>Dikarya</taxon>
        <taxon>Ascomycota</taxon>
        <taxon>Pezizomycotina</taxon>
        <taxon>Sordariomycetes</taxon>
        <taxon>Hypocreomycetidae</taxon>
        <taxon>Glomerellales</taxon>
        <taxon>Plectosphaerellaceae</taxon>
        <taxon>Verticillium</taxon>
    </lineage>
</organism>
<protein>
    <submittedName>
        <fullName evidence="4">Uncharacterized protein</fullName>
    </submittedName>
</protein>
<dbReference type="EMBL" id="CVQI01006446">
    <property type="protein sequence ID" value="CRK15859.1"/>
    <property type="molecule type" value="Genomic_DNA"/>
</dbReference>
<gene>
    <name evidence="4" type="ORF">BN1723_010816</name>
</gene>
<dbReference type="GO" id="GO:0045944">
    <property type="term" value="P:positive regulation of transcription by RNA polymerase II"/>
    <property type="evidence" value="ECO:0007669"/>
    <property type="project" value="TreeGrafter"/>
</dbReference>
<sequence length="284" mass="32656">MDGPLDGFGTEMRTFTAFANDETLTSYIPQAINSPLNDSKTAALFWHFVNVTGPSMSLYERHPFDHKEKMMGNHQAPNSNHSIWTYTFPIVAFHHPALLQSMLAIGSLQIARLKALPPTAAMKHYHLAIRRIARNVRSHTKRTQPATLASTLLLAFFEAQPQPDGRFENTSHKRTASGNPRPSSRIHEDRRIEERRTERTFVTQLERLTQRTRSPQRAERPSTTSAKAKASETHKTAESQPKEARQSHGAPRRSCYHTHPPLWRHEYLCPHWHPRRLQLFNRNP</sequence>